<evidence type="ECO:0000256" key="5">
    <source>
        <dbReference type="ARBA" id="ARBA00022989"/>
    </source>
</evidence>
<evidence type="ECO:0000313" key="9">
    <source>
        <dbReference type="Proteomes" id="UP001597128"/>
    </source>
</evidence>
<dbReference type="PANTHER" id="PTHR30250:SF10">
    <property type="entry name" value="LIPOPOLYSACCHARIDE BIOSYNTHESIS PROTEIN WZXC"/>
    <property type="match status" value="1"/>
</dbReference>
<proteinExistence type="inferred from homology"/>
<evidence type="ECO:0000256" key="1">
    <source>
        <dbReference type="ARBA" id="ARBA00004651"/>
    </source>
</evidence>
<keyword evidence="5 7" id="KW-1133">Transmembrane helix</keyword>
<accession>A0ABW3F4V9</accession>
<feature type="transmembrane region" description="Helical" evidence="7">
    <location>
        <begin position="179"/>
        <end position="196"/>
    </location>
</feature>
<evidence type="ECO:0000313" key="8">
    <source>
        <dbReference type="EMBL" id="MFD0912577.1"/>
    </source>
</evidence>
<feature type="transmembrane region" description="Helical" evidence="7">
    <location>
        <begin position="83"/>
        <end position="105"/>
    </location>
</feature>
<comment type="subcellular location">
    <subcellularLocation>
        <location evidence="1">Cell membrane</location>
        <topology evidence="1">Multi-pass membrane protein</topology>
    </subcellularLocation>
</comment>
<dbReference type="Proteomes" id="UP001597128">
    <property type="component" value="Unassembled WGS sequence"/>
</dbReference>
<evidence type="ECO:0000256" key="4">
    <source>
        <dbReference type="ARBA" id="ARBA00022692"/>
    </source>
</evidence>
<dbReference type="PANTHER" id="PTHR30250">
    <property type="entry name" value="PST FAMILY PREDICTED COLANIC ACID TRANSPORTER"/>
    <property type="match status" value="1"/>
</dbReference>
<protein>
    <submittedName>
        <fullName evidence="8">Lipopolysaccharide biosynthesis protein</fullName>
    </submittedName>
</protein>
<keyword evidence="3" id="KW-1003">Cell membrane</keyword>
<feature type="transmembrane region" description="Helical" evidence="7">
    <location>
        <begin position="151"/>
        <end position="173"/>
    </location>
</feature>
<evidence type="ECO:0000256" key="2">
    <source>
        <dbReference type="ARBA" id="ARBA00007430"/>
    </source>
</evidence>
<dbReference type="EMBL" id="JBHTKB010000001">
    <property type="protein sequence ID" value="MFD0912577.1"/>
    <property type="molecule type" value="Genomic_DNA"/>
</dbReference>
<feature type="transmembrane region" description="Helical" evidence="7">
    <location>
        <begin position="383"/>
        <end position="402"/>
    </location>
</feature>
<dbReference type="InterPro" id="IPR050833">
    <property type="entry name" value="Poly_Biosynth_Transport"/>
</dbReference>
<keyword evidence="9" id="KW-1185">Reference proteome</keyword>
<feature type="transmembrane region" description="Helical" evidence="7">
    <location>
        <begin position="43"/>
        <end position="62"/>
    </location>
</feature>
<keyword evidence="4 7" id="KW-0812">Transmembrane</keyword>
<comment type="caution">
    <text evidence="8">The sequence shown here is derived from an EMBL/GenBank/DDBJ whole genome shotgun (WGS) entry which is preliminary data.</text>
</comment>
<feature type="transmembrane region" description="Helical" evidence="7">
    <location>
        <begin position="12"/>
        <end position="37"/>
    </location>
</feature>
<dbReference type="RefSeq" id="WP_379055641.1">
    <property type="nucleotide sequence ID" value="NZ_JBHTKB010000001.1"/>
</dbReference>
<gene>
    <name evidence="8" type="ORF">ACFQ1Z_03355</name>
</gene>
<evidence type="ECO:0000256" key="6">
    <source>
        <dbReference type="ARBA" id="ARBA00023136"/>
    </source>
</evidence>
<feature type="transmembrane region" description="Helical" evidence="7">
    <location>
        <begin position="111"/>
        <end position="130"/>
    </location>
</feature>
<keyword evidence="6 7" id="KW-0472">Membrane</keyword>
<feature type="transmembrane region" description="Helical" evidence="7">
    <location>
        <begin position="322"/>
        <end position="345"/>
    </location>
</feature>
<sequence length="481" mass="53467">MTNDLIKQSKRGVFTLISGQFFRFLVQIAAIVIMSRLLSADDYGLTAIVLSVVSIGEIFRDFGLSSAAIQAESLSQREKSNLFWLNTLIGLILSVVLFLSSWLIADFFHDARLIPISQVLAVVFVINGVATQYKAGLNRDLKLKEITVSESVAQFISTVAAIALAAYGIGYWAVVYQQVINYLLVLVLFAFYHGWIPSLPCFKTNVTHFSKFGLNMLGAQLLSQVIRSADTFIIGKFFGTDVLGIYNRAQQIVLISLNRINSPSTTLALPVLSRLKNDDIEYYKFLNYGQSVLLQAVSFTFSMLAINAKWIVLVVLGAKWDSAVYIVQALCVVAIIQVASYSHFWICLSKNLMGKRFLFSIYTLPVFVSFILIGAALGSLETTLVGLGLSNLILWLCSIVFLRKNGIATNEITHAPYVICFFYMTAILSLMAISHFMNVNIVIKHIILNLLLISAVVSMYVFSDAFRMSIKNIINLKAKAR</sequence>
<comment type="similarity">
    <text evidence="2">Belongs to the polysaccharide synthase family.</text>
</comment>
<organism evidence="8 9">
    <name type="scientific">Methylophilus luteus</name>
    <dbReference type="NCBI Taxonomy" id="640108"/>
    <lineage>
        <taxon>Bacteria</taxon>
        <taxon>Pseudomonadati</taxon>
        <taxon>Pseudomonadota</taxon>
        <taxon>Betaproteobacteria</taxon>
        <taxon>Nitrosomonadales</taxon>
        <taxon>Methylophilaceae</taxon>
        <taxon>Methylophilus</taxon>
    </lineage>
</organism>
<dbReference type="Pfam" id="PF13440">
    <property type="entry name" value="Polysacc_synt_3"/>
    <property type="match status" value="1"/>
</dbReference>
<evidence type="ECO:0000256" key="3">
    <source>
        <dbReference type="ARBA" id="ARBA00022475"/>
    </source>
</evidence>
<evidence type="ECO:0000256" key="7">
    <source>
        <dbReference type="SAM" id="Phobius"/>
    </source>
</evidence>
<feature type="transmembrane region" description="Helical" evidence="7">
    <location>
        <begin position="357"/>
        <end position="377"/>
    </location>
</feature>
<feature type="transmembrane region" description="Helical" evidence="7">
    <location>
        <begin position="442"/>
        <end position="462"/>
    </location>
</feature>
<feature type="transmembrane region" description="Helical" evidence="7">
    <location>
        <begin position="292"/>
        <end position="316"/>
    </location>
</feature>
<name>A0ABW3F4V9_9PROT</name>
<reference evidence="9" key="1">
    <citation type="journal article" date="2019" name="Int. J. Syst. Evol. Microbiol.">
        <title>The Global Catalogue of Microorganisms (GCM) 10K type strain sequencing project: providing services to taxonomists for standard genome sequencing and annotation.</title>
        <authorList>
            <consortium name="The Broad Institute Genomics Platform"/>
            <consortium name="The Broad Institute Genome Sequencing Center for Infectious Disease"/>
            <person name="Wu L."/>
            <person name="Ma J."/>
        </authorList>
    </citation>
    <scope>NUCLEOTIDE SEQUENCE [LARGE SCALE GENOMIC DNA]</scope>
    <source>
        <strain evidence="9">CCUG 58412</strain>
    </source>
</reference>
<feature type="transmembrane region" description="Helical" evidence="7">
    <location>
        <begin position="414"/>
        <end position="436"/>
    </location>
</feature>
<dbReference type="CDD" id="cd13127">
    <property type="entry name" value="MATE_tuaB_like"/>
    <property type="match status" value="1"/>
</dbReference>